<gene>
    <name evidence="3" type="ORF">UR63_C0021G0003</name>
</gene>
<sequence length="384" mass="40402">MKKEVLKIGLIFIVTVATVVFGLYSLYGGGASQSTKASGETMALSFNTETVTAAIDTDFTTTLKVKPSVNAVLRGYKVKVNFDKTKIKFKTIVYKLGVVSAGLGDTNAKMTAINERGYIEIIGEDDTATGKAVTATDGAVIATITFTALSTTGNTISTPGSQFFSITENKSLFAGWAMTPGNLSVNGGGPTMTPGGPTVTGGQTGAAKLKLKLKFQGIAGKPADAFNKLSVKVKLLNEATEAVTDYKSADFVADAAGIWTGEVSFNVNPSSRYVVYAKGQFHIQKKICDEKPVETAAGTYRCDKGKITLNTGNNNLDFSGIILLAGDLPIQDGSVTAYDTSLVRNNLGKTDADAVSKADVNRDGKVDTQDYSLIIAALSVRNDE</sequence>
<dbReference type="InterPro" id="IPR002105">
    <property type="entry name" value="Dockerin_1_rpt"/>
</dbReference>
<dbReference type="InterPro" id="IPR002102">
    <property type="entry name" value="Cohesin_dom"/>
</dbReference>
<keyword evidence="1" id="KW-0812">Transmembrane</keyword>
<dbReference type="InterPro" id="IPR016134">
    <property type="entry name" value="Dockerin_dom"/>
</dbReference>
<dbReference type="PROSITE" id="PS00018">
    <property type="entry name" value="EF_HAND_1"/>
    <property type="match status" value="1"/>
</dbReference>
<dbReference type="SUPFAM" id="SSF63446">
    <property type="entry name" value="Type I dockerin domain"/>
    <property type="match status" value="1"/>
</dbReference>
<dbReference type="Proteomes" id="UP000034127">
    <property type="component" value="Unassembled WGS sequence"/>
</dbReference>
<dbReference type="GO" id="GO:0030246">
    <property type="term" value="F:carbohydrate binding"/>
    <property type="evidence" value="ECO:0007669"/>
    <property type="project" value="InterPro"/>
</dbReference>
<dbReference type="SUPFAM" id="SSF49384">
    <property type="entry name" value="Carbohydrate-binding domain"/>
    <property type="match status" value="1"/>
</dbReference>
<keyword evidence="1" id="KW-1133">Transmembrane helix</keyword>
<evidence type="ECO:0000259" key="2">
    <source>
        <dbReference type="PROSITE" id="PS51766"/>
    </source>
</evidence>
<evidence type="ECO:0000313" key="4">
    <source>
        <dbReference type="Proteomes" id="UP000034127"/>
    </source>
</evidence>
<dbReference type="PROSITE" id="PS51766">
    <property type="entry name" value="DOCKERIN"/>
    <property type="match status" value="1"/>
</dbReference>
<reference evidence="3 4" key="1">
    <citation type="journal article" date="2015" name="Nature">
        <title>rRNA introns, odd ribosomes, and small enigmatic genomes across a large radiation of phyla.</title>
        <authorList>
            <person name="Brown C.T."/>
            <person name="Hug L.A."/>
            <person name="Thomas B.C."/>
            <person name="Sharon I."/>
            <person name="Castelle C.J."/>
            <person name="Singh A."/>
            <person name="Wilkins M.J."/>
            <person name="Williams K.H."/>
            <person name="Banfield J.F."/>
        </authorList>
    </citation>
    <scope>NUCLEOTIDE SEQUENCE [LARGE SCALE GENOMIC DNA]</scope>
</reference>
<dbReference type="InterPro" id="IPR008965">
    <property type="entry name" value="CBM2/CBM3_carb-bd_dom_sf"/>
</dbReference>
<name>A0A0G0BCC1_9BACT</name>
<dbReference type="InterPro" id="IPR036439">
    <property type="entry name" value="Dockerin_dom_sf"/>
</dbReference>
<dbReference type="GO" id="GO:0000272">
    <property type="term" value="P:polysaccharide catabolic process"/>
    <property type="evidence" value="ECO:0007669"/>
    <property type="project" value="InterPro"/>
</dbReference>
<dbReference type="Pfam" id="PF00963">
    <property type="entry name" value="Cohesin"/>
    <property type="match status" value="1"/>
</dbReference>
<dbReference type="AlphaFoldDB" id="A0A0G0BCC1"/>
<organism evidence="3 4">
    <name type="scientific">Candidatus Roizmanbacteria bacterium GW2011_GWC2_35_12</name>
    <dbReference type="NCBI Taxonomy" id="1618485"/>
    <lineage>
        <taxon>Bacteria</taxon>
        <taxon>Candidatus Roizmaniibacteriota</taxon>
    </lineage>
</organism>
<evidence type="ECO:0000313" key="3">
    <source>
        <dbReference type="EMBL" id="KKP67103.1"/>
    </source>
</evidence>
<protein>
    <recommendedName>
        <fullName evidence="2">Dockerin domain-containing protein</fullName>
    </recommendedName>
</protein>
<proteinExistence type="predicted"/>
<dbReference type="Pfam" id="PF00404">
    <property type="entry name" value="Dockerin_1"/>
    <property type="match status" value="1"/>
</dbReference>
<dbReference type="Gene3D" id="2.60.40.680">
    <property type="match status" value="1"/>
</dbReference>
<evidence type="ECO:0000256" key="1">
    <source>
        <dbReference type="SAM" id="Phobius"/>
    </source>
</evidence>
<dbReference type="Gene3D" id="1.10.1330.10">
    <property type="entry name" value="Dockerin domain"/>
    <property type="match status" value="1"/>
</dbReference>
<dbReference type="GO" id="GO:0004553">
    <property type="term" value="F:hydrolase activity, hydrolyzing O-glycosyl compounds"/>
    <property type="evidence" value="ECO:0007669"/>
    <property type="project" value="InterPro"/>
</dbReference>
<feature type="transmembrane region" description="Helical" evidence="1">
    <location>
        <begin position="7"/>
        <end position="27"/>
    </location>
</feature>
<dbReference type="InterPro" id="IPR018247">
    <property type="entry name" value="EF_Hand_1_Ca_BS"/>
</dbReference>
<dbReference type="EMBL" id="LBPX01000021">
    <property type="protein sequence ID" value="KKP67103.1"/>
    <property type="molecule type" value="Genomic_DNA"/>
</dbReference>
<keyword evidence="1" id="KW-0472">Membrane</keyword>
<accession>A0A0G0BCC1</accession>
<feature type="domain" description="Dockerin" evidence="2">
    <location>
        <begin position="321"/>
        <end position="384"/>
    </location>
</feature>
<comment type="caution">
    <text evidence="3">The sequence shown here is derived from an EMBL/GenBank/DDBJ whole genome shotgun (WGS) entry which is preliminary data.</text>
</comment>